<feature type="transmembrane region" description="Helical" evidence="1">
    <location>
        <begin position="129"/>
        <end position="146"/>
    </location>
</feature>
<feature type="domain" description="Signal transduction histidine kinase internal region" evidence="2">
    <location>
        <begin position="167"/>
        <end position="241"/>
    </location>
</feature>
<evidence type="ECO:0000313" key="4">
    <source>
        <dbReference type="Proteomes" id="UP001497527"/>
    </source>
</evidence>
<dbReference type="GO" id="GO:0016301">
    <property type="term" value="F:kinase activity"/>
    <property type="evidence" value="ECO:0007669"/>
    <property type="project" value="UniProtKB-KW"/>
</dbReference>
<dbReference type="InterPro" id="IPR010559">
    <property type="entry name" value="Sig_transdc_His_kin_internal"/>
</dbReference>
<reference evidence="3 4" key="1">
    <citation type="submission" date="2024-05" db="EMBL/GenBank/DDBJ databases">
        <authorList>
            <person name="Duchaud E."/>
        </authorList>
    </citation>
    <scope>NUCLEOTIDE SEQUENCE [LARGE SCALE GENOMIC DNA]</scope>
    <source>
        <strain evidence="3">Ena-SAMPLE-TAB-13-05-2024-13:56:06:370-140308</strain>
    </source>
</reference>
<feature type="transmembrane region" description="Helical" evidence="1">
    <location>
        <begin position="47"/>
        <end position="65"/>
    </location>
</feature>
<dbReference type="PANTHER" id="PTHR34220">
    <property type="entry name" value="SENSOR HISTIDINE KINASE YPDA"/>
    <property type="match status" value="1"/>
</dbReference>
<dbReference type="RefSeq" id="WP_348718466.1">
    <property type="nucleotide sequence ID" value="NZ_CAXJIO010000015.1"/>
</dbReference>
<feature type="transmembrane region" description="Helical" evidence="1">
    <location>
        <begin position="12"/>
        <end position="27"/>
    </location>
</feature>
<dbReference type="Pfam" id="PF06580">
    <property type="entry name" value="His_kinase"/>
    <property type="match status" value="1"/>
</dbReference>
<keyword evidence="1" id="KW-0472">Membrane</keyword>
<keyword evidence="1" id="KW-1133">Transmembrane helix</keyword>
<dbReference type="Proteomes" id="UP001497527">
    <property type="component" value="Unassembled WGS sequence"/>
</dbReference>
<comment type="caution">
    <text evidence="3">The sequence shown here is derived from an EMBL/GenBank/DDBJ whole genome shotgun (WGS) entry which is preliminary data.</text>
</comment>
<dbReference type="PANTHER" id="PTHR34220:SF7">
    <property type="entry name" value="SENSOR HISTIDINE KINASE YPDA"/>
    <property type="match status" value="1"/>
</dbReference>
<proteinExistence type="predicted"/>
<dbReference type="InterPro" id="IPR050640">
    <property type="entry name" value="Bact_2-comp_sensor_kinase"/>
</dbReference>
<gene>
    <name evidence="3" type="ORF">T190423A01A_60131</name>
</gene>
<evidence type="ECO:0000256" key="1">
    <source>
        <dbReference type="SAM" id="Phobius"/>
    </source>
</evidence>
<protein>
    <submittedName>
        <fullName evidence="3">Histidine kinase</fullName>
    </submittedName>
</protein>
<name>A0ABP1F698_9FLAO</name>
<evidence type="ECO:0000259" key="2">
    <source>
        <dbReference type="Pfam" id="PF06580"/>
    </source>
</evidence>
<keyword evidence="3" id="KW-0808">Transferase</keyword>
<evidence type="ECO:0000313" key="3">
    <source>
        <dbReference type="EMBL" id="CAL2104194.1"/>
    </source>
</evidence>
<sequence>MKTSIQYIRKHLFFFLFLFMFCWLLSLKNKIRVADGSWDNFHFHPDAPFWMFFGGLIIFFFIDFIKRKVEKKHPIQTPLLKNYFLYFGFGFVAYMLYQNILGLLISYAFNNIEKNYGSSYLIINNNINEALDFIMFGGFSLAYLYFQDGKSYKKQLSELQISDAKSKIQQLQNQLNPHFLFNNLNVLDQLIFEDAMKASSFLSRFSEVYRFSLINANKELIPIQEELLFTENYFKLMDEKYQGYYQLHIDDTIRKLPTIVPPFCLQILIENAILHNLGTKEKPVAIHMSYKDGIQISNNKIALNRKKKGNGVALKNLNEQFLLLSEQNIVIFETLDTFTVTLPLIKTVA</sequence>
<keyword evidence="4" id="KW-1185">Reference proteome</keyword>
<organism evidence="3 4">
    <name type="scientific">Tenacibaculum polynesiense</name>
    <dbReference type="NCBI Taxonomy" id="3137857"/>
    <lineage>
        <taxon>Bacteria</taxon>
        <taxon>Pseudomonadati</taxon>
        <taxon>Bacteroidota</taxon>
        <taxon>Flavobacteriia</taxon>
        <taxon>Flavobacteriales</taxon>
        <taxon>Flavobacteriaceae</taxon>
        <taxon>Tenacibaculum</taxon>
    </lineage>
</organism>
<keyword evidence="3" id="KW-0418">Kinase</keyword>
<keyword evidence="1" id="KW-0812">Transmembrane</keyword>
<dbReference type="EMBL" id="CAXJIO010000015">
    <property type="protein sequence ID" value="CAL2104194.1"/>
    <property type="molecule type" value="Genomic_DNA"/>
</dbReference>
<feature type="transmembrane region" description="Helical" evidence="1">
    <location>
        <begin position="85"/>
        <end position="109"/>
    </location>
</feature>
<accession>A0ABP1F698</accession>